<dbReference type="EMBL" id="AP021875">
    <property type="protein sequence ID" value="BBO77435.1"/>
    <property type="molecule type" value="Genomic_DNA"/>
</dbReference>
<dbReference type="Proteomes" id="UP000427769">
    <property type="component" value="Chromosome"/>
</dbReference>
<reference evidence="2 3" key="1">
    <citation type="submission" date="2019-11" db="EMBL/GenBank/DDBJ databases">
        <title>Comparative genomics of hydrocarbon-degrading Desulfosarcina strains.</title>
        <authorList>
            <person name="Watanabe M."/>
            <person name="Kojima H."/>
            <person name="Fukui M."/>
        </authorList>
    </citation>
    <scope>NUCLEOTIDE SEQUENCE [LARGE SCALE GENOMIC DNA]</scope>
    <source>
        <strain evidence="2 3">PP31</strain>
    </source>
</reference>
<dbReference type="RefSeq" id="WP_155306181.1">
    <property type="nucleotide sequence ID" value="NZ_AP021875.1"/>
</dbReference>
<evidence type="ECO:0000256" key="1">
    <source>
        <dbReference type="SAM" id="SignalP"/>
    </source>
</evidence>
<proteinExistence type="predicted"/>
<feature type="chain" id="PRO_5024412171" evidence="1">
    <location>
        <begin position="24"/>
        <end position="134"/>
    </location>
</feature>
<feature type="signal peptide" evidence="1">
    <location>
        <begin position="1"/>
        <end position="23"/>
    </location>
</feature>
<evidence type="ECO:0000313" key="2">
    <source>
        <dbReference type="EMBL" id="BBO77435.1"/>
    </source>
</evidence>
<accession>A0A5K7Z9P4</accession>
<protein>
    <submittedName>
        <fullName evidence="2">Uncharacterized protein</fullName>
    </submittedName>
</protein>
<dbReference type="KEGG" id="dwd:DSCW_48520"/>
<keyword evidence="1" id="KW-0732">Signal</keyword>
<sequence length="134" mass="14503">MNSSFHIVATTMAIMMVAGVAMAGSVDIGLGRMDQSEFDTLKQMVSGDYQPPASIATERPREVRVAEFNWADVQAIRQVMVARAVEQNHKLVLTNKSTVDIGTGSMSTSEFCDLNKLVANNSANQIAGFTFICP</sequence>
<organism evidence="2 3">
    <name type="scientific">Desulfosarcina widdelii</name>
    <dbReference type="NCBI Taxonomy" id="947919"/>
    <lineage>
        <taxon>Bacteria</taxon>
        <taxon>Pseudomonadati</taxon>
        <taxon>Thermodesulfobacteriota</taxon>
        <taxon>Desulfobacteria</taxon>
        <taxon>Desulfobacterales</taxon>
        <taxon>Desulfosarcinaceae</taxon>
        <taxon>Desulfosarcina</taxon>
    </lineage>
</organism>
<gene>
    <name evidence="2" type="ORF">DSCW_48520</name>
</gene>
<dbReference type="OrthoDB" id="9860960at2"/>
<name>A0A5K7Z9P4_9BACT</name>
<keyword evidence="3" id="KW-1185">Reference proteome</keyword>
<dbReference type="AlphaFoldDB" id="A0A5K7Z9P4"/>
<evidence type="ECO:0000313" key="3">
    <source>
        <dbReference type="Proteomes" id="UP000427769"/>
    </source>
</evidence>